<evidence type="ECO:0000259" key="1">
    <source>
        <dbReference type="Pfam" id="PF13577"/>
    </source>
</evidence>
<gene>
    <name evidence="2" type="ORF">CW362_05390</name>
</gene>
<protein>
    <submittedName>
        <fullName evidence="2">Hydroxylacyl-CoA dehydrogenase</fullName>
    </submittedName>
</protein>
<dbReference type="CDD" id="cd00531">
    <property type="entry name" value="NTF2_like"/>
    <property type="match status" value="1"/>
</dbReference>
<name>A0A2I0SVV8_9ACTN</name>
<keyword evidence="3" id="KW-1185">Reference proteome</keyword>
<dbReference type="InterPro" id="IPR032710">
    <property type="entry name" value="NTF2-like_dom_sf"/>
</dbReference>
<feature type="domain" description="SnoaL-like" evidence="1">
    <location>
        <begin position="18"/>
        <end position="144"/>
    </location>
</feature>
<dbReference type="Gene3D" id="3.10.450.50">
    <property type="match status" value="1"/>
</dbReference>
<evidence type="ECO:0000313" key="2">
    <source>
        <dbReference type="EMBL" id="PKT74084.1"/>
    </source>
</evidence>
<organism evidence="2 3">
    <name type="scientific">Streptomyces populi</name>
    <dbReference type="NCBI Taxonomy" id="2058924"/>
    <lineage>
        <taxon>Bacteria</taxon>
        <taxon>Bacillati</taxon>
        <taxon>Actinomycetota</taxon>
        <taxon>Actinomycetes</taxon>
        <taxon>Kitasatosporales</taxon>
        <taxon>Streptomycetaceae</taxon>
        <taxon>Streptomyces</taxon>
    </lineage>
</organism>
<proteinExistence type="predicted"/>
<accession>A0A2I0SVV8</accession>
<dbReference type="RefSeq" id="WP_103548184.1">
    <property type="nucleotide sequence ID" value="NZ_JBHJSK010000019.1"/>
</dbReference>
<dbReference type="Pfam" id="PF13577">
    <property type="entry name" value="SnoaL_4"/>
    <property type="match status" value="1"/>
</dbReference>
<reference evidence="2 3" key="1">
    <citation type="submission" date="2017-12" db="EMBL/GenBank/DDBJ databases">
        <title>Streptomyces populusis sp. nov., a novel endophytic actinobacterium isolated from stems of Populus adenopoda Maxim.</title>
        <authorList>
            <person name="Wang Z."/>
        </authorList>
    </citation>
    <scope>NUCLEOTIDE SEQUENCE [LARGE SCALE GENOMIC DNA]</scope>
    <source>
        <strain evidence="2 3">A249</strain>
    </source>
</reference>
<dbReference type="AlphaFoldDB" id="A0A2I0SVV8"/>
<dbReference type="SUPFAM" id="SSF54427">
    <property type="entry name" value="NTF2-like"/>
    <property type="match status" value="1"/>
</dbReference>
<comment type="caution">
    <text evidence="2">The sequence shown here is derived from an EMBL/GenBank/DDBJ whole genome shotgun (WGS) entry which is preliminary data.</text>
</comment>
<dbReference type="EMBL" id="PJOS01000006">
    <property type="protein sequence ID" value="PKT74084.1"/>
    <property type="molecule type" value="Genomic_DNA"/>
</dbReference>
<dbReference type="Proteomes" id="UP000236178">
    <property type="component" value="Unassembled WGS sequence"/>
</dbReference>
<dbReference type="InterPro" id="IPR037401">
    <property type="entry name" value="SnoaL-like"/>
</dbReference>
<dbReference type="OrthoDB" id="9130903at2"/>
<evidence type="ECO:0000313" key="3">
    <source>
        <dbReference type="Proteomes" id="UP000236178"/>
    </source>
</evidence>
<sequence>MVQAAAVAPVPVPVSTEVYQRLQHFYARQMQSSDDLDVPAWAGSFTEDGVFATNAFPEPITGRAAIAAHCDRAFAAQAAAGIVRRHVMTMLTAEHAAGDGERIHTRSYVMVLETRRGQKPTIYCSTLCEDVLVPVDGGWQVVRREVRRDDL</sequence>